<dbReference type="Pfam" id="PF12510">
    <property type="entry name" value="Smoothelin"/>
    <property type="match status" value="2"/>
</dbReference>
<gene>
    <name evidence="3" type="ORF">NQ317_001703</name>
</gene>
<feature type="region of interest" description="Disordered" evidence="1">
    <location>
        <begin position="252"/>
        <end position="278"/>
    </location>
</feature>
<feature type="compositionally biased region" description="Basic and acidic residues" evidence="1">
    <location>
        <begin position="268"/>
        <end position="278"/>
    </location>
</feature>
<evidence type="ECO:0000313" key="3">
    <source>
        <dbReference type="EMBL" id="KAJ8972683.1"/>
    </source>
</evidence>
<feature type="compositionally biased region" description="Basic and acidic residues" evidence="1">
    <location>
        <begin position="1487"/>
        <end position="1499"/>
    </location>
</feature>
<feature type="region of interest" description="Disordered" evidence="1">
    <location>
        <begin position="372"/>
        <end position="410"/>
    </location>
</feature>
<protein>
    <recommendedName>
        <fullName evidence="2">Smoothelin domain-containing protein</fullName>
    </recommendedName>
</protein>
<feature type="region of interest" description="Disordered" evidence="1">
    <location>
        <begin position="486"/>
        <end position="573"/>
    </location>
</feature>
<feature type="compositionally biased region" description="Low complexity" evidence="1">
    <location>
        <begin position="1298"/>
        <end position="1309"/>
    </location>
</feature>
<feature type="compositionally biased region" description="Acidic residues" evidence="1">
    <location>
        <begin position="2012"/>
        <end position="2024"/>
    </location>
</feature>
<feature type="compositionally biased region" description="Polar residues" evidence="1">
    <location>
        <begin position="1900"/>
        <end position="1928"/>
    </location>
</feature>
<feature type="region of interest" description="Disordered" evidence="1">
    <location>
        <begin position="2331"/>
        <end position="2455"/>
    </location>
</feature>
<feature type="compositionally biased region" description="Basic residues" evidence="1">
    <location>
        <begin position="1990"/>
        <end position="1999"/>
    </location>
</feature>
<feature type="compositionally biased region" description="Basic and acidic residues" evidence="1">
    <location>
        <begin position="799"/>
        <end position="811"/>
    </location>
</feature>
<feature type="compositionally biased region" description="Polar residues" evidence="1">
    <location>
        <begin position="2438"/>
        <end position="2455"/>
    </location>
</feature>
<feature type="compositionally biased region" description="Polar residues" evidence="1">
    <location>
        <begin position="888"/>
        <end position="898"/>
    </location>
</feature>
<evidence type="ECO:0000259" key="2">
    <source>
        <dbReference type="Pfam" id="PF12510"/>
    </source>
</evidence>
<feature type="compositionally biased region" description="Low complexity" evidence="1">
    <location>
        <begin position="1829"/>
        <end position="1842"/>
    </location>
</feature>
<feature type="region of interest" description="Disordered" evidence="1">
    <location>
        <begin position="783"/>
        <end position="942"/>
    </location>
</feature>
<feature type="compositionally biased region" description="Polar residues" evidence="1">
    <location>
        <begin position="783"/>
        <end position="792"/>
    </location>
</feature>
<proteinExistence type="predicted"/>
<feature type="compositionally biased region" description="Basic and acidic residues" evidence="1">
    <location>
        <begin position="1166"/>
        <end position="1180"/>
    </location>
</feature>
<feature type="compositionally biased region" description="Low complexity" evidence="1">
    <location>
        <begin position="1212"/>
        <end position="1225"/>
    </location>
</feature>
<feature type="compositionally biased region" description="Basic residues" evidence="1">
    <location>
        <begin position="1946"/>
        <end position="1964"/>
    </location>
</feature>
<feature type="region of interest" description="Disordered" evidence="1">
    <location>
        <begin position="1"/>
        <end position="207"/>
    </location>
</feature>
<feature type="compositionally biased region" description="Basic and acidic residues" evidence="1">
    <location>
        <begin position="390"/>
        <end position="404"/>
    </location>
</feature>
<feature type="compositionally biased region" description="Basic and acidic residues" evidence="1">
    <location>
        <begin position="1273"/>
        <end position="1283"/>
    </location>
</feature>
<feature type="compositionally biased region" description="Basic and acidic residues" evidence="1">
    <location>
        <begin position="1965"/>
        <end position="1986"/>
    </location>
</feature>
<feature type="region of interest" description="Disordered" evidence="1">
    <location>
        <begin position="2467"/>
        <end position="2500"/>
    </location>
</feature>
<accession>A0ABQ9J4C3</accession>
<feature type="compositionally biased region" description="Polar residues" evidence="1">
    <location>
        <begin position="2385"/>
        <end position="2401"/>
    </location>
</feature>
<feature type="compositionally biased region" description="Basic and acidic residues" evidence="1">
    <location>
        <begin position="520"/>
        <end position="534"/>
    </location>
</feature>
<feature type="compositionally biased region" description="Basic and acidic residues" evidence="1">
    <location>
        <begin position="56"/>
        <end position="76"/>
    </location>
</feature>
<keyword evidence="4" id="KW-1185">Reference proteome</keyword>
<sequence length="2952" mass="331975">MSPQREPLEPYPERHKSLPKGAFRALPGETDYPQKKGQGPRAGKISEFPSQLRKSPQREPLEPYPERQIPTKEGPKISEFPSQKSLLKRSHWNPTQTKQIPQKEGPDDFEFSCQAIKSPEKVVPSGKTSQKEPGKKAPQKPSLSKKSPTKKDGPVISEVPSQAPRPKKEEPIKKHQEKRTHTPKDRPVSESSSDEEEIEEAVTETNVTYLENKVPVNEPAATKKFISVLCREDEVDKSDVTKKTTEELLKQEIMETETSSQTHRTVKKDRPLGEPKKLTKKVETDEFIKNERNVTTEKYVPEKRTNRVTTTVTKTVNKSPIKKQPVVHKVEKTKFIGETEYSEEYCKNKPVKRPEKTTDKITLRNIENLNVNGDTTKEQNLNNLPFQKTPSKDSSIRKPEEPRGKKISQTKYTTTAKKTIASTDSVTRSRSGKQAETITSTTTTRKTVNVTSPSVKQKTGKTEIISPKKHIVTTTINVSPKTKLTIRAQPTKLQNGHVTSDSEDDGSEKDSLEGSTIDLTIERSREEKSTHATDYKSTITESTVKRTSDVDHTITKPRSDSKPTRKPENKCVTTKTVIINNQDKQREVVVDLQRSTSSREPTPDRVCPVPLSSDEDTGIPRYPDRVTEPDDGSLRRKPKRLSDIPILESEHTTQFTRITDISDNKKITDVDRVDETDDSLLSVDKKISKFLNTAGEVRKQPLKPKGTTPKVERPEFEITDDLKSDECVLTVSEKVNRFVSTAEKLITPQELPERPKSPRCRNYTDIADENTKNVSQRISQFTNTSKIASQPRTVAPKVQRPDLTEVDEHNKFISTAEKLSKEELKKPVSLSTIDTKPRESARKSPERKQPTERSPERKFLQEQTYSRSPSPPRKSPPPRDERTPIRRPSNQYTNVTQIESRESKYSTRDSSPKLPDTTPKSAKRPSIEEPRQVLSPTGRLRSTETIKKAKALFENVSNEKDTVRQRDVLSRPSVFESKKNTENTTITRKRLSYSDEEDTEEKVITYKTITKDGALRSAKLELSEKQQRRSRSRTPEYLSNRTPERESTPDQNVSEAVSEPNRQIETEDLKTTKFGVTLKRTDSGRVTTTTSATECRQGSITTEKRITEEEVEEIFDLDVLEELLEVVVGYELRGKIRTQIRLVKKLIAENRLTIYIARRKSTVRDVKREPSPTKDVKKVTEYQSKYTKKTSPERKIVDNKLHQHTGLERTETTTSTTEYQDSYSYNERRTSSEVNSKVTRKSPEKISGKPTTRASPERKPFAQLKKTPPAAKSVEDDKPDWARQRNLRKTSETSAPVTKKFTSTTSTTTSKRETRRSSSPVKEAKPTDIITSSYGVGPTDENGTPLFGLKALRAQNKSSTTKVQGTVIKSEYYSENGGEPVGQVSVTKYSTDPKDLGRNESTVNNKGITSITTTQKFGYKDTPPLGSLTNKKKELTNVEESTKSSKVTRKNSVKALSQKFIENAVETLKSERQTSYPRAGLILRTSSFKEPRSGTDGSRETSPANGECESTVTVRTTTTRSSGGDTFLTNKSRVSGVKDVITRMKTEEYQEGDDEEDVKARSLLNKFIGSQVILSGMDSRTTTTAKTTTVSPDSSAKRTVKITTTTTEGGKPVTKTRVFETPITEAELQDIWDEQTLRVLLEQCKDYDHRRIIRARLRQVMAEQEACADLVEKAGQEQTGGAIEGESLLLPLLQGLLEAPETEQTPDSGTESGEDQRSGLIAEVQSALDKLSASLRSDSTDITPERRCSLLQLVTRLQAGLSSTTPKLERRLSSGQGRFGRRRQRQNRHTVGVSSEELADARRLMEEISLKDITPSPSQTRVTLLQKQNSESSVTSNSSSFNKFGKIPVKNATPKPFSSSNSVSNNSSSVHTPTDPVENLDQLFEEDPTFHDAREKTGQYAVTESSSVGSLERGNSLQRTQSEVTVDTTQEVDIKSVQQAVQQAAARKKGGFGKRPGIRNRGRYQHGDGPERENNKRRTSYEEKCNRFNTRAKKNKMKRANTIDIPKSLQFYEDEDDSDETEDEEQRRKNNYYALRGPIRVGNPAVKNTMPTFEPKTECDQKFMSFLNKNNQNRTNKTSVWAAHEDQGSIWGNRFGNIKNNFEKASAGASNPVRSFWKTTDDASAAGSVSQFGPKISKRSARNLQQMFEEKQRRTQDETRDEEQNVVTGSLTLKTEPEKTYKFVPQPLPVNKFSHAPQSAFKPLPKKVQAKPETLSIEPVTEIIKTEIKESKSSGPLYLYSPKTAFNSQNNSATTSPVVTSKPWVTNAIEYGGGKVVNMAAKKFELPPQQDNPLLKPRKLSKDNYKVFVPQQSPSEKLSAPFLVRNADQTGNTVRKLSGQYDNAGEKIPQYHSKSTVKYQPPQPETKHYTPNFKVPAGMVRQQDHTSSPVHQNNTNYAQCSPTQPQFPAQQQPKTYQAYTQPFQQTSASPNYRRHTTDQPQSYAVPHQSQGYTNGQHKTQNYVTAQQRPQSYTNTPQQQQQQWPQSNTNTRHDPPNHATAQYQPQNYSIRYDQPQNTQIPYKHTEKDEPRFVTPPKVSPVQIYQHVPGKERQIEEKEQEFTSTCQFTPQPTKAEPQKQPVVEVAEPAGPPPKLQTQVSNESVHEYTAISSKLMTGPVGQQAVTVRQKSPMNRNEHDMEAAFNLRNSLQKVGKTETSKSPSNSFKYKPSDPKPIPPSNSFNKTNELQKSGSFKHKPVSPPTVLKFDPANASPKNYTKYDPNDVPKPTVRPSSFKVKSADHPWNKSSVPNENKTFGVVKPMQQRPSAAPVYNNVSGRLPQARESLEINEKGQSVLTSKFHIPVISVNKSPNIPTQAQALSKSDSWHQICMASQETPPRGSPVAGVVRSKSSHALAVPQKQFEAGMSKEELIQKKRSIEAYFSSCVDKSPSPEPKRDAKVVKRSINRIKTSEKKSAYRQTSGGITRSRTLPDIICPELLDESNVDEAFEDLFKTA</sequence>
<organism evidence="3 4">
    <name type="scientific">Molorchus minor</name>
    <dbReference type="NCBI Taxonomy" id="1323400"/>
    <lineage>
        <taxon>Eukaryota</taxon>
        <taxon>Metazoa</taxon>
        <taxon>Ecdysozoa</taxon>
        <taxon>Arthropoda</taxon>
        <taxon>Hexapoda</taxon>
        <taxon>Insecta</taxon>
        <taxon>Pterygota</taxon>
        <taxon>Neoptera</taxon>
        <taxon>Endopterygota</taxon>
        <taxon>Coleoptera</taxon>
        <taxon>Polyphaga</taxon>
        <taxon>Cucujiformia</taxon>
        <taxon>Chrysomeloidea</taxon>
        <taxon>Cerambycidae</taxon>
        <taxon>Lamiinae</taxon>
        <taxon>Monochamini</taxon>
        <taxon>Molorchus</taxon>
    </lineage>
</organism>
<feature type="compositionally biased region" description="Polar residues" evidence="1">
    <location>
        <begin position="372"/>
        <end position="389"/>
    </location>
</feature>
<feature type="compositionally biased region" description="Basic and acidic residues" evidence="1">
    <location>
        <begin position="622"/>
        <end position="634"/>
    </location>
</feature>
<feature type="compositionally biased region" description="Basic and acidic residues" evidence="1">
    <location>
        <begin position="899"/>
        <end position="911"/>
    </location>
</feature>
<evidence type="ECO:0000313" key="4">
    <source>
        <dbReference type="Proteomes" id="UP001162164"/>
    </source>
</evidence>
<feature type="region of interest" description="Disordered" evidence="1">
    <location>
        <begin position="1019"/>
        <end position="1068"/>
    </location>
</feature>
<feature type="compositionally biased region" description="Basic and acidic residues" evidence="1">
    <location>
        <begin position="543"/>
        <end position="569"/>
    </location>
</feature>
<dbReference type="Proteomes" id="UP001162164">
    <property type="component" value="Unassembled WGS sequence"/>
</dbReference>
<feature type="compositionally biased region" description="Low complexity" evidence="1">
    <location>
        <begin position="2402"/>
        <end position="2413"/>
    </location>
</feature>
<feature type="region of interest" description="Disordered" evidence="1">
    <location>
        <begin position="2563"/>
        <end position="2751"/>
    </location>
</feature>
<feature type="domain" description="Smoothelin" evidence="2">
    <location>
        <begin position="1624"/>
        <end position="1663"/>
    </location>
</feature>
<feature type="compositionally biased region" description="Low complexity" evidence="1">
    <location>
        <begin position="1510"/>
        <end position="1522"/>
    </location>
</feature>
<feature type="compositionally biased region" description="Polar residues" evidence="1">
    <location>
        <begin position="1815"/>
        <end position="1828"/>
    </location>
</feature>
<feature type="region of interest" description="Disordered" evidence="1">
    <location>
        <begin position="1762"/>
        <end position="1876"/>
    </location>
</feature>
<feature type="compositionally biased region" description="Basic and acidic residues" evidence="1">
    <location>
        <begin position="1799"/>
        <end position="1810"/>
    </location>
</feature>
<feature type="compositionally biased region" description="Basic residues" evidence="1">
    <location>
        <begin position="1779"/>
        <end position="1788"/>
    </location>
</feature>
<comment type="caution">
    <text evidence="3">The sequence shown here is derived from an EMBL/GenBank/DDBJ whole genome shotgun (WGS) entry which is preliminary data.</text>
</comment>
<feature type="compositionally biased region" description="Basic and acidic residues" evidence="1">
    <location>
        <begin position="1190"/>
        <end position="1211"/>
    </location>
</feature>
<feature type="compositionally biased region" description="Basic and acidic residues" evidence="1">
    <location>
        <begin position="1310"/>
        <end position="1326"/>
    </location>
</feature>
<feature type="compositionally biased region" description="Polar residues" evidence="1">
    <location>
        <begin position="1049"/>
        <end position="1061"/>
    </location>
</feature>
<feature type="region of interest" description="Disordered" evidence="1">
    <location>
        <begin position="1486"/>
        <end position="1530"/>
    </location>
</feature>
<feature type="compositionally biased region" description="Polar residues" evidence="1">
    <location>
        <begin position="2414"/>
        <end position="2430"/>
    </location>
</feature>
<feature type="compositionally biased region" description="Low complexity" evidence="1">
    <location>
        <begin position="2469"/>
        <end position="2489"/>
    </location>
</feature>
<feature type="compositionally biased region" description="Low complexity" evidence="1">
    <location>
        <begin position="1858"/>
        <end position="1870"/>
    </location>
</feature>
<feature type="compositionally biased region" description="Polar residues" evidence="1">
    <location>
        <begin position="2742"/>
        <end position="2751"/>
    </location>
</feature>
<feature type="compositionally biased region" description="Basic and acidic residues" evidence="1">
    <location>
        <begin position="166"/>
        <end position="188"/>
    </location>
</feature>
<evidence type="ECO:0000256" key="1">
    <source>
        <dbReference type="SAM" id="MobiDB-lite"/>
    </source>
</evidence>
<dbReference type="EMBL" id="JAPWTJ010001311">
    <property type="protein sequence ID" value="KAJ8972683.1"/>
    <property type="molecule type" value="Genomic_DNA"/>
</dbReference>
<feature type="domain" description="Smoothelin" evidence="2">
    <location>
        <begin position="1107"/>
        <end position="1145"/>
    </location>
</feature>
<feature type="region of interest" description="Disordered" evidence="1">
    <location>
        <begin position="1945"/>
        <end position="2032"/>
    </location>
</feature>
<feature type="compositionally biased region" description="Basic and acidic residues" evidence="1">
    <location>
        <begin position="1"/>
        <end position="16"/>
    </location>
</feature>
<feature type="compositionally biased region" description="Polar residues" evidence="1">
    <location>
        <begin position="2676"/>
        <end position="2689"/>
    </location>
</feature>
<feature type="region of interest" description="Disordered" evidence="1">
    <location>
        <begin position="1166"/>
        <end position="1339"/>
    </location>
</feature>
<feature type="compositionally biased region" description="Basic and acidic residues" evidence="1">
    <location>
        <begin position="835"/>
        <end position="860"/>
    </location>
</feature>
<feature type="compositionally biased region" description="Acidic residues" evidence="1">
    <location>
        <begin position="192"/>
        <end position="202"/>
    </location>
</feature>
<feature type="region of interest" description="Disordered" evidence="1">
    <location>
        <begin position="593"/>
        <end position="637"/>
    </location>
</feature>
<dbReference type="InterPro" id="IPR022189">
    <property type="entry name" value="SMTN"/>
</dbReference>
<feature type="compositionally biased region" description="Polar residues" evidence="1">
    <location>
        <begin position="2620"/>
        <end position="2631"/>
    </location>
</feature>
<reference evidence="3" key="1">
    <citation type="journal article" date="2023" name="Insect Mol. Biol.">
        <title>Genome sequencing provides insights into the evolution of gene families encoding plant cell wall-degrading enzymes in longhorned beetles.</title>
        <authorList>
            <person name="Shin N.R."/>
            <person name="Okamura Y."/>
            <person name="Kirsch R."/>
            <person name="Pauchet Y."/>
        </authorList>
    </citation>
    <scope>NUCLEOTIDE SEQUENCE</scope>
    <source>
        <strain evidence="3">MMC_N1</strain>
    </source>
</reference>
<feature type="region of interest" description="Disordered" evidence="1">
    <location>
        <begin position="1893"/>
        <end position="1928"/>
    </location>
</feature>
<name>A0ABQ9J4C3_9CUCU</name>